<dbReference type="PANTHER" id="PTHR35450:SF2">
    <property type="entry name" value="REVERSE TRANSCRIPTASE DOMAIN-CONTAINING PROTEIN"/>
    <property type="match status" value="1"/>
</dbReference>
<keyword evidence="1" id="KW-1185">Reference proteome</keyword>
<dbReference type="OrthoDB" id="5962029at2759"/>
<sequence length="493" mass="56852">MDDLKLYASNSEQLKSELEIVKNFSKTIKMEFGLEKCAVLNVKKGKVDNKGETLLSDGTTIEHLKEEESYKYLGFKQALNIKTAEMKDYLKARLKQRLKAILSTQLNGRNAITAINCWVLPIITASFGVLKWSKTDMQTLDRLIRTTLTDYRSHHPKSSTSRLYISRNQEGRGLLNLEDAYEVQINKLMRHFKKHQHSLYRCISQVDKHFTALNLSEPSEEDISTNVNKRHVDEWRSKVLHGRFHATLTGDQVDHKNTGKYMAKGILDRETEGFIHAIQDQVIPTRNYAKHILKQNVTSELCRVCNKQIETIQHISSGCSSIAPREYLDRHNDIAKLIHSEICHLKKLSSSTTPYYKYTPQAVVENDNWKIYWDTSIITDKEITHNKPDILLIDKKQKIAQLIDIAVPLDDNLGKTYAEKINKYQDLSYELKRVYKLKKVQILPLIISCNGLIERRFMNNLQTLNLKNSLAGIAQKAAILGTCHIIRRYLVKD</sequence>
<name>A0A6J2YB57_SITOR</name>
<proteinExistence type="predicted"/>
<dbReference type="AlphaFoldDB" id="A0A6J2YB57"/>
<dbReference type="Proteomes" id="UP000504635">
    <property type="component" value="Unplaced"/>
</dbReference>
<protein>
    <submittedName>
        <fullName evidence="2">Uncharacterized protein LOC115885612</fullName>
    </submittedName>
</protein>
<evidence type="ECO:0000313" key="2">
    <source>
        <dbReference type="RefSeq" id="XP_030760434.1"/>
    </source>
</evidence>
<reference evidence="2" key="1">
    <citation type="submission" date="2025-08" db="UniProtKB">
        <authorList>
            <consortium name="RefSeq"/>
        </authorList>
    </citation>
    <scope>IDENTIFICATION</scope>
    <source>
        <tissue evidence="2">Gonads</tissue>
    </source>
</reference>
<dbReference type="GeneID" id="115885612"/>
<dbReference type="PANTHER" id="PTHR35450">
    <property type="entry name" value="REVERSE TRANSCRIPTASE DOMAIN-CONTAINING PROTEIN"/>
    <property type="match status" value="1"/>
</dbReference>
<dbReference type="KEGG" id="soy:115885612"/>
<evidence type="ECO:0000313" key="1">
    <source>
        <dbReference type="Proteomes" id="UP000504635"/>
    </source>
</evidence>
<gene>
    <name evidence="2" type="primary">LOC115885612</name>
</gene>
<dbReference type="InParanoid" id="A0A6J2YB57"/>
<accession>A0A6J2YB57</accession>
<dbReference type="RefSeq" id="XP_030760434.1">
    <property type="nucleotide sequence ID" value="XM_030904574.1"/>
</dbReference>
<organism evidence="1 2">
    <name type="scientific">Sitophilus oryzae</name>
    <name type="common">Rice weevil</name>
    <name type="synonym">Curculio oryzae</name>
    <dbReference type="NCBI Taxonomy" id="7048"/>
    <lineage>
        <taxon>Eukaryota</taxon>
        <taxon>Metazoa</taxon>
        <taxon>Ecdysozoa</taxon>
        <taxon>Arthropoda</taxon>
        <taxon>Hexapoda</taxon>
        <taxon>Insecta</taxon>
        <taxon>Pterygota</taxon>
        <taxon>Neoptera</taxon>
        <taxon>Endopterygota</taxon>
        <taxon>Coleoptera</taxon>
        <taxon>Polyphaga</taxon>
        <taxon>Cucujiformia</taxon>
        <taxon>Curculionidae</taxon>
        <taxon>Dryophthorinae</taxon>
        <taxon>Sitophilus</taxon>
    </lineage>
</organism>